<dbReference type="SUPFAM" id="SSF47413">
    <property type="entry name" value="lambda repressor-like DNA-binding domains"/>
    <property type="match status" value="1"/>
</dbReference>
<gene>
    <name evidence="3" type="primary">sutR_1</name>
    <name evidence="3" type="ORF">LMG18101_00689</name>
</gene>
<reference evidence="3 4" key="1">
    <citation type="submission" date="2023-07" db="EMBL/GenBank/DDBJ databases">
        <authorList>
            <person name="Peeters C."/>
        </authorList>
    </citation>
    <scope>NUCLEOTIDE SEQUENCE [LARGE SCALE GENOMIC DNA]</scope>
    <source>
        <strain evidence="3 4">LMG 18101</strain>
    </source>
</reference>
<evidence type="ECO:0000313" key="4">
    <source>
        <dbReference type="Proteomes" id="UP001189757"/>
    </source>
</evidence>
<dbReference type="Pfam" id="PF01381">
    <property type="entry name" value="HTH_3"/>
    <property type="match status" value="1"/>
</dbReference>
<dbReference type="RefSeq" id="WP_199029247.1">
    <property type="nucleotide sequence ID" value="NZ_CATZLL010000002.1"/>
</dbReference>
<proteinExistence type="predicted"/>
<evidence type="ECO:0000313" key="3">
    <source>
        <dbReference type="EMBL" id="CAJ0809862.1"/>
    </source>
</evidence>
<organism evidence="3 4">
    <name type="scientific">Ralstonia flaminis</name>
    <dbReference type="NCBI Taxonomy" id="3058597"/>
    <lineage>
        <taxon>Bacteria</taxon>
        <taxon>Pseudomonadati</taxon>
        <taxon>Pseudomonadota</taxon>
        <taxon>Betaproteobacteria</taxon>
        <taxon>Burkholderiales</taxon>
        <taxon>Burkholderiaceae</taxon>
        <taxon>Ralstonia</taxon>
    </lineage>
</organism>
<dbReference type="InterPro" id="IPR013096">
    <property type="entry name" value="Cupin_2"/>
</dbReference>
<sequence>MAQAPATRPFDEGLAEGPPAVGAKLQVLRQARKLSLDELSRRAGVSKSMLSQVERNLANPTVAVLWRLATALGVGLADFLSPEGAADAAPAVTVIPAHSIPVIKSPDGKCELKILGPVDLAARFEWYELAIQPGGVLASEPHEVGTKEHLSVLSGTLTVQSGSSEKKVRHGESARYPADVQHAISNAGKTVATALLVVECAQSL</sequence>
<dbReference type="SUPFAM" id="SSF51182">
    <property type="entry name" value="RmlC-like cupins"/>
    <property type="match status" value="1"/>
</dbReference>
<dbReference type="InterPro" id="IPR001387">
    <property type="entry name" value="Cro/C1-type_HTH"/>
</dbReference>
<evidence type="ECO:0000256" key="1">
    <source>
        <dbReference type="ARBA" id="ARBA00023125"/>
    </source>
</evidence>
<keyword evidence="1" id="KW-0238">DNA-binding</keyword>
<dbReference type="InterPro" id="IPR010982">
    <property type="entry name" value="Lambda_DNA-bd_dom_sf"/>
</dbReference>
<dbReference type="InterPro" id="IPR011051">
    <property type="entry name" value="RmlC_Cupin_sf"/>
</dbReference>
<dbReference type="PANTHER" id="PTHR46797:SF1">
    <property type="entry name" value="METHYLPHOSPHONATE SYNTHASE"/>
    <property type="match status" value="1"/>
</dbReference>
<dbReference type="Proteomes" id="UP001189757">
    <property type="component" value="Unassembled WGS sequence"/>
</dbReference>
<evidence type="ECO:0000259" key="2">
    <source>
        <dbReference type="PROSITE" id="PS50943"/>
    </source>
</evidence>
<dbReference type="CDD" id="cd02209">
    <property type="entry name" value="cupin_XRE_C"/>
    <property type="match status" value="1"/>
</dbReference>
<accession>A0ABN9JF86</accession>
<feature type="domain" description="HTH cro/C1-type" evidence="2">
    <location>
        <begin position="25"/>
        <end position="79"/>
    </location>
</feature>
<keyword evidence="4" id="KW-1185">Reference proteome</keyword>
<dbReference type="SMART" id="SM00530">
    <property type="entry name" value="HTH_XRE"/>
    <property type="match status" value="1"/>
</dbReference>
<dbReference type="PROSITE" id="PS50943">
    <property type="entry name" value="HTH_CROC1"/>
    <property type="match status" value="1"/>
</dbReference>
<dbReference type="InterPro" id="IPR050807">
    <property type="entry name" value="TransReg_Diox_bact_type"/>
</dbReference>
<dbReference type="PANTHER" id="PTHR46797">
    <property type="entry name" value="HTH-TYPE TRANSCRIPTIONAL REGULATOR"/>
    <property type="match status" value="1"/>
</dbReference>
<dbReference type="EMBL" id="CATZLL010000002">
    <property type="protein sequence ID" value="CAJ0809862.1"/>
    <property type="molecule type" value="Genomic_DNA"/>
</dbReference>
<dbReference type="Gene3D" id="2.60.120.10">
    <property type="entry name" value="Jelly Rolls"/>
    <property type="match status" value="1"/>
</dbReference>
<dbReference type="Gene3D" id="1.10.260.40">
    <property type="entry name" value="lambda repressor-like DNA-binding domains"/>
    <property type="match status" value="1"/>
</dbReference>
<dbReference type="Pfam" id="PF07883">
    <property type="entry name" value="Cupin_2"/>
    <property type="match status" value="1"/>
</dbReference>
<dbReference type="CDD" id="cd00093">
    <property type="entry name" value="HTH_XRE"/>
    <property type="match status" value="1"/>
</dbReference>
<protein>
    <submittedName>
        <fullName evidence="3">HTH-type transcriptional regulator SutR</fullName>
    </submittedName>
</protein>
<comment type="caution">
    <text evidence="3">The sequence shown here is derived from an EMBL/GenBank/DDBJ whole genome shotgun (WGS) entry which is preliminary data.</text>
</comment>
<dbReference type="InterPro" id="IPR014710">
    <property type="entry name" value="RmlC-like_jellyroll"/>
</dbReference>
<name>A0ABN9JF86_9RALS</name>